<feature type="region of interest" description="Disordered" evidence="1">
    <location>
        <begin position="1"/>
        <end position="28"/>
    </location>
</feature>
<dbReference type="Proteomes" id="UP001152523">
    <property type="component" value="Unassembled WGS sequence"/>
</dbReference>
<accession>A0AAV0E3H7</accession>
<name>A0AAV0E3H7_9ASTE</name>
<proteinExistence type="predicted"/>
<dbReference type="AlphaFoldDB" id="A0AAV0E3H7"/>
<keyword evidence="3" id="KW-1185">Reference proteome</keyword>
<dbReference type="EMBL" id="CAMAPF010000258">
    <property type="protein sequence ID" value="CAH9115898.1"/>
    <property type="molecule type" value="Genomic_DNA"/>
</dbReference>
<reference evidence="2" key="1">
    <citation type="submission" date="2022-07" db="EMBL/GenBank/DDBJ databases">
        <authorList>
            <person name="Macas J."/>
            <person name="Novak P."/>
            <person name="Neumann P."/>
        </authorList>
    </citation>
    <scope>NUCLEOTIDE SEQUENCE</scope>
</reference>
<evidence type="ECO:0000313" key="3">
    <source>
        <dbReference type="Proteomes" id="UP001152523"/>
    </source>
</evidence>
<evidence type="ECO:0000256" key="1">
    <source>
        <dbReference type="SAM" id="MobiDB-lite"/>
    </source>
</evidence>
<organism evidence="2 3">
    <name type="scientific">Cuscuta epithymum</name>
    <dbReference type="NCBI Taxonomy" id="186058"/>
    <lineage>
        <taxon>Eukaryota</taxon>
        <taxon>Viridiplantae</taxon>
        <taxon>Streptophyta</taxon>
        <taxon>Embryophyta</taxon>
        <taxon>Tracheophyta</taxon>
        <taxon>Spermatophyta</taxon>
        <taxon>Magnoliopsida</taxon>
        <taxon>eudicotyledons</taxon>
        <taxon>Gunneridae</taxon>
        <taxon>Pentapetalae</taxon>
        <taxon>asterids</taxon>
        <taxon>lamiids</taxon>
        <taxon>Solanales</taxon>
        <taxon>Convolvulaceae</taxon>
        <taxon>Cuscuteae</taxon>
        <taxon>Cuscuta</taxon>
        <taxon>Cuscuta subgen. Cuscuta</taxon>
    </lineage>
</organism>
<evidence type="ECO:0000313" key="2">
    <source>
        <dbReference type="EMBL" id="CAH9115898.1"/>
    </source>
</evidence>
<gene>
    <name evidence="2" type="ORF">CEPIT_LOCUS21302</name>
</gene>
<protein>
    <submittedName>
        <fullName evidence="2">Uncharacterized protein</fullName>
    </submittedName>
</protein>
<feature type="compositionally biased region" description="Polar residues" evidence="1">
    <location>
        <begin position="1"/>
        <end position="12"/>
    </location>
</feature>
<comment type="caution">
    <text evidence="2">The sequence shown here is derived from an EMBL/GenBank/DDBJ whole genome shotgun (WGS) entry which is preliminary data.</text>
</comment>
<sequence length="99" mass="11431">MPTFNILSQSQNKEMEKSAQSGWGMGSQDNSEFIQKMCRFAESKEAKRTFESYFSNPCRAIIVKPNQVTSEVQPHLSIQQRGGKEKRVRKELTMNFCLH</sequence>